<accession>A0AAP0PF81</accession>
<evidence type="ECO:0000256" key="4">
    <source>
        <dbReference type="ARBA" id="ARBA00023157"/>
    </source>
</evidence>
<feature type="signal peptide" evidence="5">
    <location>
        <begin position="1"/>
        <end position="34"/>
    </location>
</feature>
<dbReference type="EMBL" id="JBBNAE010000003">
    <property type="protein sequence ID" value="KAK9138475.1"/>
    <property type="molecule type" value="Genomic_DNA"/>
</dbReference>
<evidence type="ECO:0000256" key="5">
    <source>
        <dbReference type="SAM" id="SignalP"/>
    </source>
</evidence>
<feature type="chain" id="PRO_5042862893" evidence="5">
    <location>
        <begin position="35"/>
        <end position="143"/>
    </location>
</feature>
<evidence type="ECO:0000256" key="1">
    <source>
        <dbReference type="ARBA" id="ARBA00009178"/>
    </source>
</evidence>
<sequence length="143" mass="15920">MRSHHDHPILHYSSSTLLLLLSLLLFLLLNLSNCSAPPTTTLPCNGSIAECGHEEDLEMQMESEINRRLFTIQKPRFVGYPALNRDQVPFQGLSGQPYSRKLPARTYSRGCTPIYLCRATGLVGTLYWSLIGVALNETAIESA</sequence>
<evidence type="ECO:0000256" key="3">
    <source>
        <dbReference type="ARBA" id="ARBA00022729"/>
    </source>
</evidence>
<keyword evidence="7" id="KW-1185">Reference proteome</keyword>
<evidence type="ECO:0000313" key="7">
    <source>
        <dbReference type="Proteomes" id="UP001417504"/>
    </source>
</evidence>
<evidence type="ECO:0000313" key="6">
    <source>
        <dbReference type="EMBL" id="KAK9138475.1"/>
    </source>
</evidence>
<protein>
    <submittedName>
        <fullName evidence="6">Uncharacterized protein</fullName>
    </submittedName>
</protein>
<organism evidence="6 7">
    <name type="scientific">Stephania japonica</name>
    <dbReference type="NCBI Taxonomy" id="461633"/>
    <lineage>
        <taxon>Eukaryota</taxon>
        <taxon>Viridiplantae</taxon>
        <taxon>Streptophyta</taxon>
        <taxon>Embryophyta</taxon>
        <taxon>Tracheophyta</taxon>
        <taxon>Spermatophyta</taxon>
        <taxon>Magnoliopsida</taxon>
        <taxon>Ranunculales</taxon>
        <taxon>Menispermaceae</taxon>
        <taxon>Menispermoideae</taxon>
        <taxon>Cissampelideae</taxon>
        <taxon>Stephania</taxon>
    </lineage>
</organism>
<comment type="similarity">
    <text evidence="1">Belongs to the plant rapid alkalinization factor (RALF) family.</text>
</comment>
<dbReference type="GO" id="GO:0009506">
    <property type="term" value="C:plasmodesma"/>
    <property type="evidence" value="ECO:0007669"/>
    <property type="project" value="TreeGrafter"/>
</dbReference>
<keyword evidence="4" id="KW-1015">Disulfide bond</keyword>
<dbReference type="GO" id="GO:0005179">
    <property type="term" value="F:hormone activity"/>
    <property type="evidence" value="ECO:0007669"/>
    <property type="project" value="UniProtKB-KW"/>
</dbReference>
<dbReference type="InterPro" id="IPR008801">
    <property type="entry name" value="RALF"/>
</dbReference>
<dbReference type="GO" id="GO:0019722">
    <property type="term" value="P:calcium-mediated signaling"/>
    <property type="evidence" value="ECO:0007669"/>
    <property type="project" value="TreeGrafter"/>
</dbReference>
<keyword evidence="2" id="KW-0372">Hormone</keyword>
<dbReference type="Pfam" id="PF05498">
    <property type="entry name" value="RALF"/>
    <property type="match status" value="1"/>
</dbReference>
<proteinExistence type="inferred from homology"/>
<reference evidence="6 7" key="1">
    <citation type="submission" date="2024-01" db="EMBL/GenBank/DDBJ databases">
        <title>Genome assemblies of Stephania.</title>
        <authorList>
            <person name="Yang L."/>
        </authorList>
    </citation>
    <scope>NUCLEOTIDE SEQUENCE [LARGE SCALE GENOMIC DNA]</scope>
    <source>
        <strain evidence="6">QJT</strain>
        <tissue evidence="6">Leaf</tissue>
    </source>
</reference>
<dbReference type="PANTHER" id="PTHR33136:SF4">
    <property type="entry name" value="PROTEIN RALF-LIKE 32"/>
    <property type="match status" value="1"/>
</dbReference>
<name>A0AAP0PF81_9MAGN</name>
<gene>
    <name evidence="6" type="ORF">Sjap_009069</name>
</gene>
<dbReference type="PANTHER" id="PTHR33136">
    <property type="entry name" value="RAPID ALKALINIZATION FACTOR-LIKE"/>
    <property type="match status" value="1"/>
</dbReference>
<dbReference type="Proteomes" id="UP001417504">
    <property type="component" value="Unassembled WGS sequence"/>
</dbReference>
<keyword evidence="3 5" id="KW-0732">Signal</keyword>
<comment type="caution">
    <text evidence="6">The sequence shown here is derived from an EMBL/GenBank/DDBJ whole genome shotgun (WGS) entry which is preliminary data.</text>
</comment>
<dbReference type="AlphaFoldDB" id="A0AAP0PF81"/>
<evidence type="ECO:0000256" key="2">
    <source>
        <dbReference type="ARBA" id="ARBA00022702"/>
    </source>
</evidence>